<evidence type="ECO:0000259" key="4">
    <source>
        <dbReference type="Pfam" id="PF01648"/>
    </source>
</evidence>
<dbReference type="Proteomes" id="UP000015423">
    <property type="component" value="Chromosome"/>
</dbReference>
<dbReference type="GO" id="GO:0008897">
    <property type="term" value="F:holo-[acyl-carrier-protein] synthase activity"/>
    <property type="evidence" value="ECO:0007669"/>
    <property type="project" value="InterPro"/>
</dbReference>
<name>S5W0F5_STRC3</name>
<evidence type="ECO:0000313" key="7">
    <source>
        <dbReference type="Proteomes" id="UP000015423"/>
    </source>
</evidence>
<evidence type="ECO:0000313" key="6">
    <source>
        <dbReference type="EMBL" id="AGS73760.1"/>
    </source>
</evidence>
<dbReference type="eggNOG" id="COG2091">
    <property type="taxonomic scope" value="Bacteria"/>
</dbReference>
<accession>S5W0F5</accession>
<keyword evidence="2 6" id="KW-0808">Transferase</keyword>
<dbReference type="GO" id="GO:0000287">
    <property type="term" value="F:magnesium ion binding"/>
    <property type="evidence" value="ECO:0007669"/>
    <property type="project" value="InterPro"/>
</dbReference>
<dbReference type="KEGG" id="sci:B446_00470"/>
<feature type="region of interest" description="Disordered" evidence="3">
    <location>
        <begin position="1"/>
        <end position="20"/>
    </location>
</feature>
<reference evidence="6" key="3">
    <citation type="submission" date="2015-08" db="EMBL/GenBank/DDBJ databases">
        <authorList>
            <person name="Weber T."/>
            <person name="Iftime D."/>
        </authorList>
    </citation>
    <scope>NUCLEOTIDE SEQUENCE</scope>
    <source>
        <strain evidence="6">Tu 365</strain>
    </source>
</reference>
<feature type="domain" description="4'-phosphopantetheinyl transferase" evidence="4">
    <location>
        <begin position="129"/>
        <end position="190"/>
    </location>
</feature>
<gene>
    <name evidence="5" type="ORF">B446_00470</name>
    <name evidence="6" type="ORF">B446_34820</name>
</gene>
<reference evidence="7" key="1">
    <citation type="submission" date="2012-10" db="EMBL/GenBank/DDBJ databases">
        <title>The complete genome sequence of Streptomyces collinus Tu 365.</title>
        <authorList>
            <person name="Ruckert C."/>
            <person name="Szczepanowski R."/>
            <person name="Goesmann A."/>
            <person name="Pross E.K."/>
            <person name="Musiol E.M."/>
            <person name="Blin K."/>
            <person name="Wohlleben W."/>
            <person name="Puhler A."/>
            <person name="Weber T."/>
            <person name="Kalinowski J."/>
        </authorList>
    </citation>
    <scope>NUCLEOTIDE SEQUENCE [LARGE SCALE GENOMIC DNA]</scope>
    <source>
        <strain evidence="7">DSM 40733 / Tue 365</strain>
    </source>
</reference>
<dbReference type="PANTHER" id="PTHR12215:SF10">
    <property type="entry name" value="L-AMINOADIPATE-SEMIALDEHYDE DEHYDROGENASE-PHOSPHOPANTETHEINYL TRANSFERASE"/>
    <property type="match status" value="1"/>
</dbReference>
<evidence type="ECO:0000313" key="5">
    <source>
        <dbReference type="EMBL" id="AGS66934.1"/>
    </source>
</evidence>
<sequence>MVSAAPAPARPGPPGRPAGDVTVEAAPGVWVAWARTAAVSEHPADLADVRGRPRWRRRQSLAARGLLRALLAEVCPGTEGVALSADVRGRPALQGLPALGVSLSHDGPSGTSGDLGGDLVAAAVAPGRRVGVDVQLPPGPDVPAGLVRRCLRERAGELSSLPAGRRALEFAWVWTVQEACVKADGTGIAGRPWSLDIPVRPGTGTLGDLTWIALRHLSVHPVSCAFGDLRAR</sequence>
<dbReference type="STRING" id="1214242.B446_00470"/>
<evidence type="ECO:0000256" key="3">
    <source>
        <dbReference type="SAM" id="MobiDB-lite"/>
    </source>
</evidence>
<dbReference type="AlphaFoldDB" id="S5W0F5"/>
<dbReference type="InterPro" id="IPR037143">
    <property type="entry name" value="4-PPantetheinyl_Trfase_dom_sf"/>
</dbReference>
<dbReference type="EMBL" id="CP006259">
    <property type="protein sequence ID" value="AGS73760.1"/>
    <property type="molecule type" value="Genomic_DNA"/>
</dbReference>
<dbReference type="GO" id="GO:0019878">
    <property type="term" value="P:lysine biosynthetic process via aminoadipic acid"/>
    <property type="evidence" value="ECO:0007669"/>
    <property type="project" value="TreeGrafter"/>
</dbReference>
<dbReference type="HOGENOM" id="CLU_104631_0_0_11"/>
<proteinExistence type="inferred from homology"/>
<dbReference type="PANTHER" id="PTHR12215">
    <property type="entry name" value="PHOSPHOPANTETHEINE TRANSFERASE"/>
    <property type="match status" value="1"/>
</dbReference>
<organism evidence="6 7">
    <name type="scientific">Streptomyces collinus (strain DSM 40733 / Tue 365)</name>
    <dbReference type="NCBI Taxonomy" id="1214242"/>
    <lineage>
        <taxon>Bacteria</taxon>
        <taxon>Bacillati</taxon>
        <taxon>Actinomycetota</taxon>
        <taxon>Actinomycetes</taxon>
        <taxon>Kitasatosporales</taxon>
        <taxon>Streptomycetaceae</taxon>
        <taxon>Streptomyces</taxon>
    </lineage>
</organism>
<protein>
    <submittedName>
        <fullName evidence="6">4'-phosphopantetheinyl transferase</fullName>
    </submittedName>
</protein>
<keyword evidence="7" id="KW-1185">Reference proteome</keyword>
<dbReference type="SUPFAM" id="SSF56214">
    <property type="entry name" value="4'-phosphopantetheinyl transferase"/>
    <property type="match status" value="2"/>
</dbReference>
<dbReference type="InterPro" id="IPR008278">
    <property type="entry name" value="4-PPantetheinyl_Trfase_dom"/>
</dbReference>
<dbReference type="PATRIC" id="fig|1214242.5.peg.7142"/>
<dbReference type="InterPro" id="IPR050559">
    <property type="entry name" value="P-Pant_transferase_sf"/>
</dbReference>
<dbReference type="Gene3D" id="3.90.470.20">
    <property type="entry name" value="4'-phosphopantetheinyl transferase domain"/>
    <property type="match status" value="2"/>
</dbReference>
<comment type="similarity">
    <text evidence="1">Belongs to the P-Pant transferase superfamily. Gsp/Sfp/HetI/AcpT family.</text>
</comment>
<reference evidence="6 7" key="2">
    <citation type="journal article" date="2013" name="J. Biotechnol.">
        <title>Complete genome sequence of the kirromycin producer Streptomyces collinus Tu 365 consisting of a linear chromosome and two linear plasmids.</title>
        <authorList>
            <person name="Ruckert C."/>
            <person name="Szczepanowski R."/>
            <person name="Albersmeier A."/>
            <person name="Goesmann A."/>
            <person name="Iftime D."/>
            <person name="Musiol E.M."/>
            <person name="Blin K."/>
            <person name="Wohlleben W."/>
            <person name="Puhler A."/>
            <person name="Kalinowski J."/>
            <person name="Weber T."/>
        </authorList>
    </citation>
    <scope>NUCLEOTIDE SEQUENCE [LARGE SCALE GENOMIC DNA]</scope>
    <source>
        <strain evidence="7">DSM 40733 / Tue 365</strain>
        <strain evidence="6">Tu 365</strain>
    </source>
</reference>
<evidence type="ECO:0000256" key="1">
    <source>
        <dbReference type="ARBA" id="ARBA00010990"/>
    </source>
</evidence>
<evidence type="ECO:0000256" key="2">
    <source>
        <dbReference type="ARBA" id="ARBA00022679"/>
    </source>
</evidence>
<dbReference type="KEGG" id="sci:B446_34820"/>
<dbReference type="GO" id="GO:0005829">
    <property type="term" value="C:cytosol"/>
    <property type="evidence" value="ECO:0007669"/>
    <property type="project" value="TreeGrafter"/>
</dbReference>
<dbReference type="Pfam" id="PF01648">
    <property type="entry name" value="ACPS"/>
    <property type="match status" value="1"/>
</dbReference>
<dbReference type="EMBL" id="CP006259">
    <property type="protein sequence ID" value="AGS66934.1"/>
    <property type="molecule type" value="Genomic_DNA"/>
</dbReference>